<dbReference type="InterPro" id="IPR027417">
    <property type="entry name" value="P-loop_NTPase"/>
</dbReference>
<gene>
    <name evidence="4" type="ORF">CYJ47_12270</name>
</gene>
<dbReference type="GO" id="GO:0006302">
    <property type="term" value="P:double-strand break repair"/>
    <property type="evidence" value="ECO:0007669"/>
    <property type="project" value="TreeGrafter"/>
</dbReference>
<organism evidence="4 5">
    <name type="scientific">Corynebacterium pyruviciproducens</name>
    <dbReference type="NCBI Taxonomy" id="598660"/>
    <lineage>
        <taxon>Bacteria</taxon>
        <taxon>Bacillati</taxon>
        <taxon>Actinomycetota</taxon>
        <taxon>Actinomycetes</taxon>
        <taxon>Mycobacteriales</taxon>
        <taxon>Corynebacteriaceae</taxon>
        <taxon>Corynebacterium</taxon>
    </lineage>
</organism>
<feature type="coiled-coil region" evidence="2">
    <location>
        <begin position="663"/>
        <end position="704"/>
    </location>
</feature>
<feature type="coiled-coil region" evidence="2">
    <location>
        <begin position="508"/>
        <end position="552"/>
    </location>
</feature>
<dbReference type="GO" id="GO:0009432">
    <property type="term" value="P:SOS response"/>
    <property type="evidence" value="ECO:0007669"/>
    <property type="project" value="UniProtKB-KW"/>
</dbReference>
<evidence type="ECO:0000256" key="1">
    <source>
        <dbReference type="ARBA" id="ARBA00023236"/>
    </source>
</evidence>
<evidence type="ECO:0000313" key="5">
    <source>
        <dbReference type="Proteomes" id="UP000234560"/>
    </source>
</evidence>
<keyword evidence="1" id="KW-0742">SOS response</keyword>
<dbReference type="KEGG" id="cpyr:CYJ47_12270"/>
<dbReference type="NCBIfam" id="NF045780">
    <property type="entry name" value="TrlF_fam_ATP"/>
    <property type="match status" value="1"/>
</dbReference>
<evidence type="ECO:0000256" key="2">
    <source>
        <dbReference type="SAM" id="Coils"/>
    </source>
</evidence>
<dbReference type="PANTHER" id="PTHR32182:SF22">
    <property type="entry name" value="ATP-DEPENDENT ENDONUCLEASE, OLD FAMILY-RELATED"/>
    <property type="match status" value="1"/>
</dbReference>
<name>A0AAF0YV31_9CORY</name>
<feature type="domain" description="ATPase AAA-type core" evidence="3">
    <location>
        <begin position="806"/>
        <end position="881"/>
    </location>
</feature>
<keyword evidence="4" id="KW-0547">Nucleotide-binding</keyword>
<dbReference type="EMBL" id="CP136958">
    <property type="protein sequence ID" value="WOT02008.1"/>
    <property type="molecule type" value="Genomic_DNA"/>
</dbReference>
<sequence>MNKIKSGRALNRGSEWRKWDLHVHTPGTRLNDKYKINGKSIKNSVEDAKKIWDKFCRVIHDSDVDVIGITDYFTFDSYFKFRHEYERRYPKSDKVFFPNLELRLPNSVNSSGQHVNFHMLFPDTLSEDKAEDFLRNLKLTESSTSGTKKLTVWESKDSEASDVKTFSVSLDACIDAVKQTFDGIRENNLYDATFLIVSGKRDGISPGKDKGDRATESPRGRNAVLIDEIDLRVHGIFANSSSREHWLRPANRSEKEGKKFVPHPTFGGCDAHSFEHLEAALGKTIVEGDNQAETTWIKAKPTWSGLLQTLAEPDSRVVIQELSPDSKEDYLVIDSVEFDSKGEFPRKIELNSGLNAIIGSRSSGKSALLAHIAHAISPERTVKIQEKCGIAEPGPAAGYSWTLLPKEYCHVNWRNGTHDEGYFVYVPQNFLNQLSVQPEQVNKYIIPAVEKGNDDLYASYKANRAKIATLQDEVDSAVGEWFKLWKLIQEINEAVSKLPKEVALGDEKAKIEETIESLRKSANLTKEDLEQNKTARDKIKDLTEQIDRRKKAIPVAESLIIVTESGEKSFEPGLLNLEVDWRGLDSLIDETKSNELNRLVDEAATALLVQLGSAISNLIDEQKTSNKEDQSAKDELTAIHKNLFERVKRSSAIESERKKLAGIEEKQKELSEYKKKLSKAQSNLEDCAQRIKKKIQERAEIEQNSVQEFNSSVSKAEGKLELSLEIQFTEDILDSISASIAKRGNKDVIDDDGHVLVDDVQQDPGVLLTNLASDKIKLLKNADPEMVGKAILKAAPDFRFAAKMDGDTIGGFKQSTMTPGKQALFALTLILSDSSEPWPLLIDQPEDDLDSKSIYSEIVDFLKQQKRRRQIIMVTHNANLVVGADADLVIVANRNGDDRPNESGQTFDYLSGGLEEFGKNPEAQFELDKLGIRDHVVEILDGGESAFIKRRQKYNL</sequence>
<dbReference type="GO" id="GO:0000731">
    <property type="term" value="P:DNA synthesis involved in DNA repair"/>
    <property type="evidence" value="ECO:0007669"/>
    <property type="project" value="TreeGrafter"/>
</dbReference>
<dbReference type="Gene3D" id="3.40.50.300">
    <property type="entry name" value="P-loop containing nucleotide triphosphate hydrolases"/>
    <property type="match status" value="1"/>
</dbReference>
<dbReference type="InterPro" id="IPR054787">
    <property type="entry name" value="TrlF_ATPase"/>
</dbReference>
<dbReference type="RefSeq" id="WP_101678469.1">
    <property type="nucleotide sequence ID" value="NZ_CP136958.1"/>
</dbReference>
<reference evidence="4" key="1">
    <citation type="submission" date="2017-12" db="EMBL/GenBank/DDBJ databases">
        <authorList>
            <person name="Thomas-White K."/>
            <person name="Wolfe A.J."/>
        </authorList>
    </citation>
    <scope>NUCLEOTIDE SEQUENCE</scope>
    <source>
        <strain evidence="4">UMB0763</strain>
    </source>
</reference>
<dbReference type="InterPro" id="IPR003959">
    <property type="entry name" value="ATPase_AAA_core"/>
</dbReference>
<keyword evidence="1" id="KW-0227">DNA damage</keyword>
<dbReference type="SUPFAM" id="SSF52540">
    <property type="entry name" value="P-loop containing nucleoside triphosphate hydrolases"/>
    <property type="match status" value="1"/>
</dbReference>
<dbReference type="PANTHER" id="PTHR32182">
    <property type="entry name" value="DNA REPLICATION AND REPAIR PROTEIN RECF"/>
    <property type="match status" value="1"/>
</dbReference>
<dbReference type="Pfam" id="PF13304">
    <property type="entry name" value="AAA_21"/>
    <property type="match status" value="1"/>
</dbReference>
<accession>A0AAF0YV31</accession>
<proteinExistence type="predicted"/>
<evidence type="ECO:0000313" key="4">
    <source>
        <dbReference type="EMBL" id="WOT02008.1"/>
    </source>
</evidence>
<reference evidence="4" key="2">
    <citation type="submission" date="2023-10" db="EMBL/GenBank/DDBJ databases">
        <authorList>
            <person name="Choi B."/>
        </authorList>
    </citation>
    <scope>NUCLEOTIDE SEQUENCE</scope>
    <source>
        <strain evidence="4">UMB0763</strain>
    </source>
</reference>
<keyword evidence="2" id="KW-0175">Coiled coil</keyword>
<protein>
    <submittedName>
        <fullName evidence="4">ATP-binding protein</fullName>
    </submittedName>
</protein>
<dbReference type="Proteomes" id="UP000234560">
    <property type="component" value="Chromosome"/>
</dbReference>
<dbReference type="GO" id="GO:0005524">
    <property type="term" value="F:ATP binding"/>
    <property type="evidence" value="ECO:0007669"/>
    <property type="project" value="UniProtKB-KW"/>
</dbReference>
<dbReference type="GO" id="GO:0016887">
    <property type="term" value="F:ATP hydrolysis activity"/>
    <property type="evidence" value="ECO:0007669"/>
    <property type="project" value="InterPro"/>
</dbReference>
<keyword evidence="4" id="KW-0067">ATP-binding</keyword>
<dbReference type="AlphaFoldDB" id="A0AAF0YV31"/>
<evidence type="ECO:0000259" key="3">
    <source>
        <dbReference type="Pfam" id="PF13304"/>
    </source>
</evidence>